<keyword evidence="1" id="KW-1133">Transmembrane helix</keyword>
<accession>A0A2K0XM11</accession>
<protein>
    <submittedName>
        <fullName evidence="2">Uncharacterized protein</fullName>
    </submittedName>
</protein>
<dbReference type="RefSeq" id="WP_036896710.1">
    <property type="nucleotide sequence ID" value="NZ_NBAX01000003.1"/>
</dbReference>
<proteinExistence type="predicted"/>
<dbReference type="Proteomes" id="UP000236634">
    <property type="component" value="Unassembled WGS sequence"/>
</dbReference>
<dbReference type="AlphaFoldDB" id="A0A2K0XM11"/>
<evidence type="ECO:0000313" key="2">
    <source>
        <dbReference type="EMBL" id="PNP95579.1"/>
    </source>
</evidence>
<dbReference type="EMBL" id="NBAX01000003">
    <property type="protein sequence ID" value="PNP95579.1"/>
    <property type="molecule type" value="Genomic_DNA"/>
</dbReference>
<evidence type="ECO:0000256" key="1">
    <source>
        <dbReference type="SAM" id="Phobius"/>
    </source>
</evidence>
<feature type="transmembrane region" description="Helical" evidence="1">
    <location>
        <begin position="6"/>
        <end position="27"/>
    </location>
</feature>
<keyword evidence="1" id="KW-0812">Transmembrane</keyword>
<keyword evidence="1" id="KW-0472">Membrane</keyword>
<name>A0A2K0XM11_9BACT</name>
<evidence type="ECO:0000313" key="3">
    <source>
        <dbReference type="Proteomes" id="UP000236634"/>
    </source>
</evidence>
<comment type="caution">
    <text evidence="2">The sequence shown here is derived from an EMBL/GenBank/DDBJ whole genome shotgun (WGS) entry which is preliminary data.</text>
</comment>
<sequence>MSFQIFLGFIVACYLCYYLGTVAYDLLAGRKLAASEDDKVQEEAIDISDEVREFTPILITRPIINKQKTAALKRKQTAKLLMTGGIEVNNLLVKVEDLSKDGENSELGSLLAKWKEFDPERGDLSP</sequence>
<reference evidence="2 3" key="1">
    <citation type="submission" date="2017-03" db="EMBL/GenBank/DDBJ databases">
        <authorList>
            <person name="Afonso C.L."/>
            <person name="Miller P.J."/>
            <person name="Scott M.A."/>
            <person name="Spackman E."/>
            <person name="Goraichik I."/>
            <person name="Dimitrov K.M."/>
            <person name="Suarez D.L."/>
            <person name="Swayne D.E."/>
        </authorList>
    </citation>
    <scope>NUCLEOTIDE SEQUENCE [LARGE SCALE GENOMIC DNA]</scope>
    <source>
        <strain evidence="2 3">DNF00076</strain>
    </source>
</reference>
<organism evidence="2 3">
    <name type="scientific">Hoylesella timonensis</name>
    <dbReference type="NCBI Taxonomy" id="386414"/>
    <lineage>
        <taxon>Bacteria</taxon>
        <taxon>Pseudomonadati</taxon>
        <taxon>Bacteroidota</taxon>
        <taxon>Bacteroidia</taxon>
        <taxon>Bacteroidales</taxon>
        <taxon>Prevotellaceae</taxon>
        <taxon>Hoylesella</taxon>
    </lineage>
</organism>
<gene>
    <name evidence="2" type="ORF">BFS16_04245</name>
</gene>